<evidence type="ECO:0000313" key="2">
    <source>
        <dbReference type="Proteomes" id="UP000660381"/>
    </source>
</evidence>
<evidence type="ECO:0000313" key="1">
    <source>
        <dbReference type="EMBL" id="MBD2691080.1"/>
    </source>
</evidence>
<dbReference type="SUPFAM" id="SSF53335">
    <property type="entry name" value="S-adenosyl-L-methionine-dependent methyltransferases"/>
    <property type="match status" value="1"/>
</dbReference>
<keyword evidence="1" id="KW-0489">Methyltransferase</keyword>
<dbReference type="Pfam" id="PF13578">
    <property type="entry name" value="Methyltransf_24"/>
    <property type="match status" value="1"/>
</dbReference>
<sequence>MQDNNNPLIQRYLNTFSEITHLNIYNIHIFEQLLGLQKILEIPGDILEIGVLEGATSALLATSLEEKERLFLIDPYQNSDNIYPIISHFSGIENNQLVYFQIDSIFISKRHSKFLEPYSPLFRFIHIDGEHSYDAVYSDMDLSTLYISNSGLIVLDDIFNINSACCTHAMFDYLKSHPNLHCVAMGFGKAYLCESRYINVYRKFFINLPEILASVAGLNVRVSFNSWAYERSYVTLSAIESDEQKYQIIGQRLNSLNEVIDILDLNLD</sequence>
<dbReference type="InterPro" id="IPR029063">
    <property type="entry name" value="SAM-dependent_MTases_sf"/>
</dbReference>
<dbReference type="EMBL" id="JACJTQ010000004">
    <property type="protein sequence ID" value="MBD2691080.1"/>
    <property type="molecule type" value="Genomic_DNA"/>
</dbReference>
<dbReference type="GO" id="GO:0032259">
    <property type="term" value="P:methylation"/>
    <property type="evidence" value="ECO:0007669"/>
    <property type="project" value="UniProtKB-KW"/>
</dbReference>
<dbReference type="Gene3D" id="3.40.50.150">
    <property type="entry name" value="Vaccinia Virus protein VP39"/>
    <property type="match status" value="2"/>
</dbReference>
<reference evidence="1 2" key="1">
    <citation type="journal article" date="2020" name="ISME J.">
        <title>Comparative genomics reveals insights into cyanobacterial evolution and habitat adaptation.</title>
        <authorList>
            <person name="Chen M.Y."/>
            <person name="Teng W.K."/>
            <person name="Zhao L."/>
            <person name="Hu C.X."/>
            <person name="Zhou Y.K."/>
            <person name="Han B.P."/>
            <person name="Song L.R."/>
            <person name="Shu W.S."/>
        </authorList>
    </citation>
    <scope>NUCLEOTIDE SEQUENCE [LARGE SCALE GENOMIC DNA]</scope>
    <source>
        <strain evidence="1 2">FACHB-362</strain>
    </source>
</reference>
<dbReference type="GO" id="GO:0008168">
    <property type="term" value="F:methyltransferase activity"/>
    <property type="evidence" value="ECO:0007669"/>
    <property type="project" value="UniProtKB-KW"/>
</dbReference>
<name>A0ABR8IZQ5_9NOST</name>
<keyword evidence="1" id="KW-0808">Transferase</keyword>
<dbReference type="Proteomes" id="UP000660381">
    <property type="component" value="Unassembled WGS sequence"/>
</dbReference>
<dbReference type="RefSeq" id="WP_190905600.1">
    <property type="nucleotide sequence ID" value="NZ_JACJTQ010000004.1"/>
</dbReference>
<organism evidence="1 2">
    <name type="scientific">Anabaena catenula FACHB-362</name>
    <dbReference type="NCBI Taxonomy" id="2692877"/>
    <lineage>
        <taxon>Bacteria</taxon>
        <taxon>Bacillati</taxon>
        <taxon>Cyanobacteriota</taxon>
        <taxon>Cyanophyceae</taxon>
        <taxon>Nostocales</taxon>
        <taxon>Nostocaceae</taxon>
        <taxon>Anabaena</taxon>
    </lineage>
</organism>
<accession>A0ABR8IZQ5</accession>
<keyword evidence="2" id="KW-1185">Reference proteome</keyword>
<protein>
    <submittedName>
        <fullName evidence="1">Class I SAM-dependent methyltransferase</fullName>
    </submittedName>
</protein>
<proteinExistence type="predicted"/>
<comment type="caution">
    <text evidence="1">The sequence shown here is derived from an EMBL/GenBank/DDBJ whole genome shotgun (WGS) entry which is preliminary data.</text>
</comment>
<gene>
    <name evidence="1" type="ORF">H6G68_04785</name>
</gene>